<evidence type="ECO:0000256" key="5">
    <source>
        <dbReference type="SAM" id="Phobius"/>
    </source>
</evidence>
<dbReference type="SUPFAM" id="SSF49503">
    <property type="entry name" value="Cupredoxins"/>
    <property type="match status" value="3"/>
</dbReference>
<evidence type="ECO:0000259" key="8">
    <source>
        <dbReference type="Pfam" id="PF07732"/>
    </source>
</evidence>
<feature type="transmembrane region" description="Helical" evidence="5">
    <location>
        <begin position="28"/>
        <end position="47"/>
    </location>
</feature>
<dbReference type="GO" id="GO:0016491">
    <property type="term" value="F:oxidoreductase activity"/>
    <property type="evidence" value="ECO:0007669"/>
    <property type="project" value="UniProtKB-KW"/>
</dbReference>
<dbReference type="OrthoDB" id="345021at2"/>
<dbReference type="PANTHER" id="PTHR48267">
    <property type="entry name" value="CUPREDOXIN SUPERFAMILY PROTEIN"/>
    <property type="match status" value="1"/>
</dbReference>
<evidence type="ECO:0000259" key="6">
    <source>
        <dbReference type="Pfam" id="PF00394"/>
    </source>
</evidence>
<evidence type="ECO:0000256" key="2">
    <source>
        <dbReference type="ARBA" id="ARBA00022723"/>
    </source>
</evidence>
<dbReference type="PANTHER" id="PTHR48267:SF1">
    <property type="entry name" value="BILIRUBIN OXIDASE"/>
    <property type="match status" value="1"/>
</dbReference>
<evidence type="ECO:0000256" key="1">
    <source>
        <dbReference type="ARBA" id="ARBA00010609"/>
    </source>
</evidence>
<evidence type="ECO:0000313" key="9">
    <source>
        <dbReference type="EMBL" id="QBE49589.1"/>
    </source>
</evidence>
<feature type="domain" description="Plastocyanin-like" evidence="6">
    <location>
        <begin position="239"/>
        <end position="321"/>
    </location>
</feature>
<dbReference type="EMBL" id="CP035806">
    <property type="protein sequence ID" value="QBE49589.1"/>
    <property type="molecule type" value="Genomic_DNA"/>
</dbReference>
<dbReference type="AlphaFoldDB" id="A0A4V0Z1U1"/>
<gene>
    <name evidence="9" type="ORF">EVS81_12760</name>
</gene>
<dbReference type="Pfam" id="PF00394">
    <property type="entry name" value="Cu-oxidase"/>
    <property type="match status" value="1"/>
</dbReference>
<evidence type="ECO:0000256" key="4">
    <source>
        <dbReference type="SAM" id="MobiDB-lite"/>
    </source>
</evidence>
<dbReference type="InterPro" id="IPR008972">
    <property type="entry name" value="Cupredoxin"/>
</dbReference>
<feature type="region of interest" description="Disordered" evidence="4">
    <location>
        <begin position="513"/>
        <end position="534"/>
    </location>
</feature>
<dbReference type="Gene3D" id="2.60.40.420">
    <property type="entry name" value="Cupredoxins - blue copper proteins"/>
    <property type="match status" value="3"/>
</dbReference>
<feature type="compositionally biased region" description="Gly residues" evidence="4">
    <location>
        <begin position="525"/>
        <end position="534"/>
    </location>
</feature>
<protein>
    <submittedName>
        <fullName evidence="9">Copper oxidase</fullName>
    </submittedName>
</protein>
<feature type="region of interest" description="Disordered" evidence="4">
    <location>
        <begin position="1"/>
        <end position="21"/>
    </location>
</feature>
<accession>A0A4V0Z1U1</accession>
<dbReference type="KEGG" id="ltr:EVS81_12760"/>
<dbReference type="GO" id="GO:0005507">
    <property type="term" value="F:copper ion binding"/>
    <property type="evidence" value="ECO:0007669"/>
    <property type="project" value="InterPro"/>
</dbReference>
<dbReference type="CDD" id="cd13890">
    <property type="entry name" value="CuRO_3_CueO_FtsP"/>
    <property type="match status" value="1"/>
</dbReference>
<dbReference type="Proteomes" id="UP000289260">
    <property type="component" value="Chromosome"/>
</dbReference>
<dbReference type="PROSITE" id="PS00080">
    <property type="entry name" value="MULTICOPPER_OXIDASE2"/>
    <property type="match status" value="1"/>
</dbReference>
<keyword evidence="10" id="KW-1185">Reference proteome</keyword>
<keyword evidence="3" id="KW-0560">Oxidoreductase</keyword>
<proteinExistence type="inferred from homology"/>
<dbReference type="InterPro" id="IPR045087">
    <property type="entry name" value="Cu-oxidase_fam"/>
</dbReference>
<dbReference type="Pfam" id="PF07732">
    <property type="entry name" value="Cu-oxidase_3"/>
    <property type="match status" value="1"/>
</dbReference>
<evidence type="ECO:0000313" key="10">
    <source>
        <dbReference type="Proteomes" id="UP000289260"/>
    </source>
</evidence>
<keyword evidence="2" id="KW-0479">Metal-binding</keyword>
<evidence type="ECO:0000256" key="3">
    <source>
        <dbReference type="ARBA" id="ARBA00023002"/>
    </source>
</evidence>
<organism evidence="9 10">
    <name type="scientific">Leucobacter triazinivorans</name>
    <dbReference type="NCBI Taxonomy" id="1784719"/>
    <lineage>
        <taxon>Bacteria</taxon>
        <taxon>Bacillati</taxon>
        <taxon>Actinomycetota</taxon>
        <taxon>Actinomycetes</taxon>
        <taxon>Micrococcales</taxon>
        <taxon>Microbacteriaceae</taxon>
        <taxon>Leucobacter</taxon>
    </lineage>
</organism>
<comment type="similarity">
    <text evidence="1">Belongs to the multicopper oxidase family.</text>
</comment>
<dbReference type="Pfam" id="PF07731">
    <property type="entry name" value="Cu-oxidase_2"/>
    <property type="match status" value="1"/>
</dbReference>
<sequence>MGHPVNADEPTSEESHGAARPGITRRGVLAVAAGGLVAGTVITLSGWTPQPKPILAPSGGVRRTPLPIPPLAEPEIAHDGTRIFSLTAQTGQSRIHPAGPTPSWGYNGAFAGPSLRAAEGDRVRIVVRNELPETTTVHWHGLKLPAQYDGGPHQPIAPGEEWIAEWEIEQPAATCWYHPHTHGTTEAQVTRGLMGLFILQDELSEWSGLPIDYGVDDVPVLVTDRSFNADGTFAARERTAFGLLGDTVIVNGALSPTFEVTRALTRLRLLNGSSARTYHFVVQGAPMTLVGTEAGLLPDPTPINSVTLTPGERAEVLVELEPGQTAMLQSVPHSLGLLQSTSRAAGAEDRFDVLELRAASSFAGPDLTIAGLGMIAQVLPPPLEAPDVTRSMVLTNNQINGATMEMSRVDQVVTVGARERWVIDNQHHLPHNLHIHNARFLVVSVDGEPPRDYERGWKDTVYAPPGRPVIIDVEFGRSADPEWPYMFHCHWLMHHDMGMMGQFVVIDDTQEPPTAISTPAVHAGNPGGGMNGSH</sequence>
<dbReference type="InterPro" id="IPR001117">
    <property type="entry name" value="Cu-oxidase_2nd"/>
</dbReference>
<keyword evidence="5" id="KW-0812">Transmembrane</keyword>
<reference evidence="9 10" key="1">
    <citation type="submission" date="2019-02" db="EMBL/GenBank/DDBJ databases">
        <authorList>
            <person name="Sun L."/>
            <person name="Pan D."/>
            <person name="Wu X."/>
        </authorList>
    </citation>
    <scope>NUCLEOTIDE SEQUENCE [LARGE SCALE GENOMIC DNA]</scope>
    <source>
        <strain evidence="9 10">JW-1</strain>
    </source>
</reference>
<keyword evidence="5" id="KW-1133">Transmembrane helix</keyword>
<keyword evidence="5" id="KW-0472">Membrane</keyword>
<evidence type="ECO:0000259" key="7">
    <source>
        <dbReference type="Pfam" id="PF07731"/>
    </source>
</evidence>
<feature type="domain" description="Plastocyanin-like" evidence="8">
    <location>
        <begin position="96"/>
        <end position="202"/>
    </location>
</feature>
<feature type="domain" description="Plastocyanin-like" evidence="7">
    <location>
        <begin position="395"/>
        <end position="507"/>
    </location>
</feature>
<dbReference type="InterPro" id="IPR002355">
    <property type="entry name" value="Cu_oxidase_Cu_BS"/>
</dbReference>
<dbReference type="InterPro" id="IPR011706">
    <property type="entry name" value="Cu-oxidase_C"/>
</dbReference>
<name>A0A4V0Z1U1_9MICO</name>
<dbReference type="InterPro" id="IPR011707">
    <property type="entry name" value="Cu-oxidase-like_N"/>
</dbReference>